<proteinExistence type="predicted"/>
<sequence>MTTDPSEFNMTEMGIAIEHEQLQYLAPEYVKYTPEAMALVRELTTNITAILTESITTAFTALKTSIHERPIYVLFEPQLGCDPLTDHQTPKDVYPIFSEAISSAERKLGETSVAMIVDELREKIAAALSLEVSKTNVLKAKQKTLSAS</sequence>
<gene>
    <name evidence="1" type="ORF">GSB_153314</name>
</gene>
<accession>V6U150</accession>
<dbReference type="AlphaFoldDB" id="V6U150"/>
<evidence type="ECO:0000313" key="1">
    <source>
        <dbReference type="EMBL" id="ESU44918.1"/>
    </source>
</evidence>
<evidence type="ECO:0000313" key="2">
    <source>
        <dbReference type="Proteomes" id="UP000018040"/>
    </source>
</evidence>
<reference evidence="2" key="1">
    <citation type="submission" date="2012-02" db="EMBL/GenBank/DDBJ databases">
        <title>Genome sequencing of Giardia lamblia Genotypes A2 and B isolates (DH and GS) and comparative analysis with the genomes of Genotypes A1 and E (WB and Pig).</title>
        <authorList>
            <person name="Adam R."/>
            <person name="Dahlstrom E."/>
            <person name="Martens C."/>
            <person name="Bruno D."/>
            <person name="Barbian K."/>
            <person name="Porcella S.F."/>
            <person name="Nash T."/>
        </authorList>
    </citation>
    <scope>NUCLEOTIDE SEQUENCE</scope>
    <source>
        <strain evidence="2">GS</strain>
    </source>
</reference>
<name>V6U150_GIAIN</name>
<dbReference type="EMBL" id="AHHH01000014">
    <property type="protein sequence ID" value="ESU44918.1"/>
    <property type="molecule type" value="Genomic_DNA"/>
</dbReference>
<dbReference type="VEuPathDB" id="GiardiaDB:GL50803_0021897"/>
<dbReference type="VEuPathDB" id="GiardiaDB:DHA2_154599"/>
<dbReference type="OrthoDB" id="289038at2759"/>
<comment type="caution">
    <text evidence="1">The sequence shown here is derived from an EMBL/GenBank/DDBJ whole genome shotgun (WGS) entry which is preliminary data.</text>
</comment>
<reference evidence="1 2" key="2">
    <citation type="journal article" date="2013" name="Genome Biol. Evol.">
        <title>Genome sequencing of Giardia lamblia genotypes A2 and B isolates (DH and GS) and comparative analysis with the genomes of genotypes A1 and E (WB and Pig).</title>
        <authorList>
            <person name="Adam R.D."/>
            <person name="Dahlstrom E.W."/>
            <person name="Martens C.A."/>
            <person name="Bruno D.P."/>
            <person name="Barbian K.D."/>
            <person name="Ricklefs S.M."/>
            <person name="Hernandez M.M."/>
            <person name="Narla N.P."/>
            <person name="Patel R.B."/>
            <person name="Porcella S.F."/>
            <person name="Nash T.E."/>
        </authorList>
    </citation>
    <scope>NUCLEOTIDE SEQUENCE [LARGE SCALE GENOMIC DNA]</scope>
    <source>
        <strain evidence="1 2">GS</strain>
    </source>
</reference>
<dbReference type="Proteomes" id="UP000018040">
    <property type="component" value="Unassembled WGS sequence"/>
</dbReference>
<dbReference type="VEuPathDB" id="GiardiaDB:QR46_0557"/>
<organism evidence="1 2">
    <name type="scientific">Giardia intestinalis</name>
    <name type="common">Giardia lamblia</name>
    <dbReference type="NCBI Taxonomy" id="5741"/>
    <lineage>
        <taxon>Eukaryota</taxon>
        <taxon>Metamonada</taxon>
        <taxon>Diplomonadida</taxon>
        <taxon>Hexamitidae</taxon>
        <taxon>Giardiinae</taxon>
        <taxon>Giardia</taxon>
    </lineage>
</organism>
<protein>
    <submittedName>
        <fullName evidence="1">Chromosome segregation ATPase</fullName>
    </submittedName>
</protein>
<dbReference type="VEuPathDB" id="GiardiaDB:GL50581_3402"/>